<keyword evidence="2" id="KW-1185">Reference proteome</keyword>
<dbReference type="Gene3D" id="1.10.1410.20">
    <property type="entry name" value="2'-5'-oligoadenylate synthetase 1, domain 2"/>
    <property type="match status" value="1"/>
</dbReference>
<dbReference type="Proteomes" id="UP001497602">
    <property type="component" value="Unassembled WGS sequence"/>
</dbReference>
<evidence type="ECO:0008006" key="3">
    <source>
        <dbReference type="Google" id="ProtNLM"/>
    </source>
</evidence>
<protein>
    <recommendedName>
        <fullName evidence="3">Nucleotidyltransferase</fullName>
    </recommendedName>
</protein>
<sequence>MSQLTTHSQLHKRLTTFVDWIKPEDNKRDEIKERANKVREKIKKKSETEKYGLTISSTPNAGSFTTKTGLRRHFRGDAEVEGLDVDLPFVVKDNEEGYVFNNLLNTFYKIVDDCYPNTKKKKTKSSIKLSFDDKVNMDIVPMLEGNTIDEQILIRSNGDKINTSVKKHVDFIKKRTDLSNQESGRVKFNECLRLIKWWRDTKANDSFFLGDDDSPPSFLLNLLAAKAFDELSVEKTYAETLSRWFGFLANLINHRKTIFFTDYNSPPTSTYDNWSVIDPVTTDNNIVKNWSNAKISELAKWLEEGRDTWNRVVRLDLESNNNASMEELKKLFGNSIKNHTT</sequence>
<gene>
    <name evidence="1" type="ORF">T190115A13A_160066</name>
</gene>
<dbReference type="NCBIfam" id="NF041116">
    <property type="entry name" value="CBASS_cyclase_a"/>
    <property type="match status" value="1"/>
</dbReference>
<organism evidence="1 2">
    <name type="scientific">Tenacibaculum vairaonense</name>
    <dbReference type="NCBI Taxonomy" id="3137860"/>
    <lineage>
        <taxon>Bacteria</taxon>
        <taxon>Pseudomonadati</taxon>
        <taxon>Bacteroidota</taxon>
        <taxon>Flavobacteriia</taxon>
        <taxon>Flavobacteriales</taxon>
        <taxon>Flavobacteriaceae</taxon>
        <taxon>Tenacibaculum</taxon>
    </lineage>
</organism>
<dbReference type="InterPro" id="IPR053445">
    <property type="entry name" value="CBASS_cN_synthase"/>
</dbReference>
<dbReference type="EMBL" id="CAXJRC010000007">
    <property type="protein sequence ID" value="CAL2105533.1"/>
    <property type="molecule type" value="Genomic_DNA"/>
</dbReference>
<accession>A0ABP1F856</accession>
<proteinExistence type="predicted"/>
<dbReference type="Pfam" id="PF18144">
    <property type="entry name" value="SMODS"/>
    <property type="match status" value="1"/>
</dbReference>
<evidence type="ECO:0000313" key="1">
    <source>
        <dbReference type="EMBL" id="CAL2105533.1"/>
    </source>
</evidence>
<evidence type="ECO:0000313" key="2">
    <source>
        <dbReference type="Proteomes" id="UP001497602"/>
    </source>
</evidence>
<dbReference type="SUPFAM" id="SSF81301">
    <property type="entry name" value="Nucleotidyltransferase"/>
    <property type="match status" value="1"/>
</dbReference>
<dbReference type="RefSeq" id="WP_348737356.1">
    <property type="nucleotide sequence ID" value="NZ_CAXJRC010000007.1"/>
</dbReference>
<comment type="caution">
    <text evidence="1">The sequence shown here is derived from an EMBL/GenBank/DDBJ whole genome shotgun (WGS) entry which is preliminary data.</text>
</comment>
<reference evidence="1 2" key="1">
    <citation type="submission" date="2024-05" db="EMBL/GenBank/DDBJ databases">
        <authorList>
            <person name="Duchaud E."/>
        </authorList>
    </citation>
    <scope>NUCLEOTIDE SEQUENCE [LARGE SCALE GENOMIC DNA]</scope>
    <source>
        <strain evidence="1">Ena-SAMPLE-TAB-13-05-2024-13:56:06:370-140305</strain>
    </source>
</reference>
<dbReference type="InterPro" id="IPR043519">
    <property type="entry name" value="NT_sf"/>
</dbReference>
<name>A0ABP1F856_9FLAO</name>